<organism evidence="1 2">
    <name type="scientific">Brevundimonas goettingensis</name>
    <dbReference type="NCBI Taxonomy" id="2774190"/>
    <lineage>
        <taxon>Bacteria</taxon>
        <taxon>Pseudomonadati</taxon>
        <taxon>Pseudomonadota</taxon>
        <taxon>Alphaproteobacteria</taxon>
        <taxon>Caulobacterales</taxon>
        <taxon>Caulobacteraceae</taxon>
        <taxon>Brevundimonas</taxon>
    </lineage>
</organism>
<evidence type="ECO:0000313" key="1">
    <source>
        <dbReference type="EMBL" id="QTC92317.1"/>
    </source>
</evidence>
<keyword evidence="2" id="KW-1185">Reference proteome</keyword>
<dbReference type="KEGG" id="bgoe:IFJ75_05335"/>
<reference evidence="1" key="1">
    <citation type="submission" date="2020-09" db="EMBL/GenBank/DDBJ databases">
        <title>Brevundimonas sp. LVF2 isolated from a puddle in Goettingen, Germany.</title>
        <authorList>
            <person name="Friedrich I."/>
            <person name="Klassen A."/>
            <person name="Hannes N."/>
            <person name="Schneider D."/>
            <person name="Hertel R."/>
            <person name="Daniel R."/>
        </authorList>
    </citation>
    <scope>NUCLEOTIDE SEQUENCE</scope>
    <source>
        <strain evidence="1">LVF2</strain>
    </source>
</reference>
<dbReference type="EMBL" id="CP062222">
    <property type="protein sequence ID" value="QTC92317.1"/>
    <property type="molecule type" value="Genomic_DNA"/>
</dbReference>
<dbReference type="RefSeq" id="WP_207931600.1">
    <property type="nucleotide sequence ID" value="NZ_CP062222.1"/>
</dbReference>
<evidence type="ECO:0008006" key="3">
    <source>
        <dbReference type="Google" id="ProtNLM"/>
    </source>
</evidence>
<evidence type="ECO:0000313" key="2">
    <source>
        <dbReference type="Proteomes" id="UP000663918"/>
    </source>
</evidence>
<proteinExistence type="predicted"/>
<dbReference type="PROSITE" id="PS51257">
    <property type="entry name" value="PROKAR_LIPOPROTEIN"/>
    <property type="match status" value="1"/>
</dbReference>
<dbReference type="AlphaFoldDB" id="A0A975C669"/>
<sequence>MRMTMGGIALAGISLVAGLALSGCGAKVESLPAQFQGQWAQTAALCNDADGVSRLTVSANGLGFYEGHGALSGPVTTLGERASGTFDMTGADFNYEGVRPRDQRQSGELVLTDHGAGLILTLQGHRQNYVRCTGNRA</sequence>
<protein>
    <recommendedName>
        <fullName evidence="3">Lipoprotein</fullName>
    </recommendedName>
</protein>
<accession>A0A975C669</accession>
<name>A0A975C669_9CAUL</name>
<dbReference type="Proteomes" id="UP000663918">
    <property type="component" value="Chromosome"/>
</dbReference>
<gene>
    <name evidence="1" type="ORF">IFJ75_05335</name>
</gene>